<dbReference type="Pfam" id="PF08486">
    <property type="entry name" value="SpoIID"/>
    <property type="match status" value="1"/>
</dbReference>
<protein>
    <submittedName>
        <fullName evidence="2">Amidase enhancer</fullName>
    </submittedName>
</protein>
<dbReference type="InterPro" id="IPR013693">
    <property type="entry name" value="SpoIID/LytB_N"/>
</dbReference>
<dbReference type="AlphaFoldDB" id="A0A645CSW9"/>
<proteinExistence type="predicted"/>
<evidence type="ECO:0000259" key="1">
    <source>
        <dbReference type="Pfam" id="PF08486"/>
    </source>
</evidence>
<dbReference type="GO" id="GO:0030435">
    <property type="term" value="P:sporulation resulting in formation of a cellular spore"/>
    <property type="evidence" value="ECO:0007669"/>
    <property type="project" value="InterPro"/>
</dbReference>
<dbReference type="InterPro" id="IPR013486">
    <property type="entry name" value="SpoIID/LytB"/>
</dbReference>
<gene>
    <name evidence="2" type="primary">lytB_6</name>
    <name evidence="2" type="ORF">SDC9_127032</name>
</gene>
<evidence type="ECO:0000313" key="2">
    <source>
        <dbReference type="EMBL" id="MPM79989.1"/>
    </source>
</evidence>
<reference evidence="2" key="1">
    <citation type="submission" date="2019-08" db="EMBL/GenBank/DDBJ databases">
        <authorList>
            <person name="Kucharzyk K."/>
            <person name="Murdoch R.W."/>
            <person name="Higgins S."/>
            <person name="Loffler F."/>
        </authorList>
    </citation>
    <scope>NUCLEOTIDE SEQUENCE</scope>
</reference>
<dbReference type="GO" id="GO:0030288">
    <property type="term" value="C:outer membrane-bounded periplasmic space"/>
    <property type="evidence" value="ECO:0007669"/>
    <property type="project" value="TreeGrafter"/>
</dbReference>
<name>A0A645CSW9_9ZZZZ</name>
<dbReference type="InterPro" id="IPR051922">
    <property type="entry name" value="Bact_Sporulation_Assoc"/>
</dbReference>
<dbReference type="EMBL" id="VSSQ01029738">
    <property type="protein sequence ID" value="MPM79989.1"/>
    <property type="molecule type" value="Genomic_DNA"/>
</dbReference>
<sequence length="388" mass="42604">MKTVGNSLILPPKKTFIGVKNGKFLIDGKSIDGTEVELLSSNADKPVLINRKTYRGRLVAKINEDKKTLTICNVLPLEEYLYGVVAREVIPLWPGEAIKAQAVASRSYALAAIKKLNAGGYDIRANELGQVYGGIEAENITTNKMIDATRGMVLTYNGKAIEACYHSSSGGYTENSENVWGSYVPYLRGVVDYDQEAPKYKWEKNITANEIENILLQSGYKIGKLKAIKLSPLKKPPVGAADRGISGRVLKLTFVGDAGEAILNGGKVRQIFQLNSTLFDVIVETKAPEYIEVPVLDAYGNEIGKKQIPVKIAEPSNPSYLNGFEDLRLITGDPNEKILIKGQGWGHGLGLSQWGARGMALAAPQNSKDYYKKILSHYYSNVIIEKLY</sequence>
<dbReference type="PANTHER" id="PTHR30032:SF4">
    <property type="entry name" value="AMIDASE ENHANCER"/>
    <property type="match status" value="1"/>
</dbReference>
<comment type="caution">
    <text evidence="2">The sequence shown here is derived from an EMBL/GenBank/DDBJ whole genome shotgun (WGS) entry which is preliminary data.</text>
</comment>
<dbReference type="NCBIfam" id="TIGR02669">
    <property type="entry name" value="SpoIID_LytB"/>
    <property type="match status" value="1"/>
</dbReference>
<organism evidence="2">
    <name type="scientific">bioreactor metagenome</name>
    <dbReference type="NCBI Taxonomy" id="1076179"/>
    <lineage>
        <taxon>unclassified sequences</taxon>
        <taxon>metagenomes</taxon>
        <taxon>ecological metagenomes</taxon>
    </lineage>
</organism>
<dbReference type="PANTHER" id="PTHR30032">
    <property type="entry name" value="N-ACETYLMURAMOYL-L-ALANINE AMIDASE-RELATED"/>
    <property type="match status" value="1"/>
</dbReference>
<feature type="domain" description="Sporulation stage II protein D amidase enhancer LytB N-terminal" evidence="1">
    <location>
        <begin position="66"/>
        <end position="156"/>
    </location>
</feature>
<accession>A0A645CSW9</accession>